<feature type="compositionally biased region" description="Basic and acidic residues" evidence="1">
    <location>
        <begin position="747"/>
        <end position="783"/>
    </location>
</feature>
<dbReference type="AlphaFoldDB" id="A0A9P5LGC6"/>
<name>A0A9P5LGC6_9HYPO</name>
<feature type="compositionally biased region" description="Pro residues" evidence="1">
    <location>
        <begin position="797"/>
        <end position="806"/>
    </location>
</feature>
<sequence>MLAKFRRISLFIPVAFVFSTLLYGLLTGFESFFRTPWATDGSADAPPIQRGYHLLMPATKSSLNFCRTLLTMTILGYPRPRIVGWGEADNIKGLIGGGSHYAKVTGCLDYVNDPERRSKPGFEDDIIFLFDSYDVWFQLPFETLVARYDTAIAEENERLAQRLGRAKHVENITASIIFAGGKRCHPNQRHTVGCYAVPDSPVPKDIHGGATDTPIGNNGFSSFRTRYLVGGYWAGPVRNLRPLLELAKNKIDECMADKGEGYESMGAKDASAQCYKGSDQSIFVDIFGRQEFHREVMRRHHRRLVDNILDTMIPDRPGCKPPATNIYGAEVDDILNPSFPHEEVYPGYLPGKRHEYGIAIDYFSQLGHQTGFGWDDARYIRQSESLEAEVGGQTMFDCKPKLPSLDGLPKGGVLDMMPGRDWSNLPLYTEICVGSAPVMIHHNNFDKSQIKAQWGRTWWLGHARKLMETRQRQGLALLSEGIPTDKGDIMMWDDLCPARYDNELYRGFDKEKELPDVEPPDLNPLTIEPLKAESPTQDLPQNEPLNDNLPMEDPPKEDSPKEDPPSDTPSKDESQEEDHHEGAIKDEPLREAPKNEAPKEEPPMDESLNEHPQTGDPPKEDYLKEGHNQEVINDDLPKNEPPKDDAPNDEPPKDDHQDESIKDEPPNDDHQTEPPKDDSPNDVRPMGDSPNDDHHDEPLKDDTPNNEPHKDDTLTDEHLKDDNHEENAHEDEPQKAESLKNEPPGLNHHEETITDEPPKDQPPKDEPLKDEHHEEDGHKDQHTIEGPPLDALKGPPLNAPEGPPLEEPPKDDAPNSDIGHGEMDEENDLNVPEDPVLDEPSA</sequence>
<dbReference type="Proteomes" id="UP000722485">
    <property type="component" value="Unassembled WGS sequence"/>
</dbReference>
<feature type="compositionally biased region" description="Basic and acidic residues" evidence="1">
    <location>
        <begin position="635"/>
        <end position="681"/>
    </location>
</feature>
<dbReference type="CDD" id="cd22997">
    <property type="entry name" value="GT_LH"/>
    <property type="match status" value="1"/>
</dbReference>
<organism evidence="2 3">
    <name type="scientific">Cylindrodendrum hubeiense</name>
    <dbReference type="NCBI Taxonomy" id="595255"/>
    <lineage>
        <taxon>Eukaryota</taxon>
        <taxon>Fungi</taxon>
        <taxon>Dikarya</taxon>
        <taxon>Ascomycota</taxon>
        <taxon>Pezizomycotina</taxon>
        <taxon>Sordariomycetes</taxon>
        <taxon>Hypocreomycetidae</taxon>
        <taxon>Hypocreales</taxon>
        <taxon>Nectriaceae</taxon>
        <taxon>Cylindrodendrum</taxon>
    </lineage>
</organism>
<dbReference type="EMBL" id="JAANBB010000140">
    <property type="protein sequence ID" value="KAF7548744.1"/>
    <property type="molecule type" value="Genomic_DNA"/>
</dbReference>
<feature type="region of interest" description="Disordered" evidence="1">
    <location>
        <begin position="511"/>
        <end position="842"/>
    </location>
</feature>
<comment type="caution">
    <text evidence="2">The sequence shown here is derived from an EMBL/GenBank/DDBJ whole genome shotgun (WGS) entry which is preliminary data.</text>
</comment>
<dbReference type="OrthoDB" id="422736at2759"/>
<accession>A0A9P5LGC6</accession>
<keyword evidence="3" id="KW-1185">Reference proteome</keyword>
<gene>
    <name evidence="2" type="ORF">G7Z17_g6846</name>
</gene>
<feature type="compositionally biased region" description="Basic and acidic residues" evidence="1">
    <location>
        <begin position="553"/>
        <end position="602"/>
    </location>
</feature>
<evidence type="ECO:0000313" key="2">
    <source>
        <dbReference type="EMBL" id="KAF7548744.1"/>
    </source>
</evidence>
<evidence type="ECO:0000256" key="1">
    <source>
        <dbReference type="SAM" id="MobiDB-lite"/>
    </source>
</evidence>
<dbReference type="PANTHER" id="PTHR36587">
    <property type="entry name" value="EXPRESSION SITE-ASSOCIATED GENE 3 (ESAG3)-LIKE PROTEIN"/>
    <property type="match status" value="1"/>
</dbReference>
<reference evidence="2" key="1">
    <citation type="submission" date="2020-03" db="EMBL/GenBank/DDBJ databases">
        <title>Draft Genome Sequence of Cylindrodendrum hubeiense.</title>
        <authorList>
            <person name="Buettner E."/>
            <person name="Kellner H."/>
        </authorList>
    </citation>
    <scope>NUCLEOTIDE SEQUENCE</scope>
    <source>
        <strain evidence="2">IHI 201604</strain>
    </source>
</reference>
<proteinExistence type="predicted"/>
<feature type="compositionally biased region" description="Basic and acidic residues" evidence="1">
    <location>
        <begin position="691"/>
        <end position="740"/>
    </location>
</feature>
<dbReference type="PANTHER" id="PTHR36587:SF2">
    <property type="entry name" value="EXPRESSION SITE-ASSOCIATED GENE 3 (ESAG3)-LIKE PROTEIN"/>
    <property type="match status" value="1"/>
</dbReference>
<feature type="compositionally biased region" description="Basic and acidic residues" evidence="1">
    <location>
        <begin position="617"/>
        <end position="628"/>
    </location>
</feature>
<evidence type="ECO:0000313" key="3">
    <source>
        <dbReference type="Proteomes" id="UP000722485"/>
    </source>
</evidence>
<protein>
    <submittedName>
        <fullName evidence="2">Uncharacterized protein</fullName>
    </submittedName>
</protein>
<feature type="compositionally biased region" description="Polar residues" evidence="1">
    <location>
        <begin position="534"/>
        <end position="545"/>
    </location>
</feature>